<dbReference type="EMBL" id="JSYN01000049">
    <property type="protein sequence ID" value="KIA88744.1"/>
    <property type="molecule type" value="Genomic_DNA"/>
</dbReference>
<proteinExistence type="predicted"/>
<reference evidence="2 3" key="1">
    <citation type="submission" date="2014-10" db="EMBL/GenBank/DDBJ databases">
        <title>Pedobacter Kyungheensis.</title>
        <authorList>
            <person name="Anderson B.M."/>
            <person name="Newman J.D."/>
        </authorList>
    </citation>
    <scope>NUCLEOTIDE SEQUENCE [LARGE SCALE GENOMIC DNA]</scope>
    <source>
        <strain evidence="2 3">KACC 16221</strain>
    </source>
</reference>
<gene>
    <name evidence="2" type="ORF">OC25_25915</name>
</gene>
<organism evidence="2 3">
    <name type="scientific">Pedobacter kyungheensis</name>
    <dbReference type="NCBI Taxonomy" id="1069985"/>
    <lineage>
        <taxon>Bacteria</taxon>
        <taxon>Pseudomonadati</taxon>
        <taxon>Bacteroidota</taxon>
        <taxon>Sphingobacteriia</taxon>
        <taxon>Sphingobacteriales</taxon>
        <taxon>Sphingobacteriaceae</taxon>
        <taxon>Pedobacter</taxon>
    </lineage>
</organism>
<dbReference type="RefSeq" id="WP_039483186.1">
    <property type="nucleotide sequence ID" value="NZ_JSYN01000049.1"/>
</dbReference>
<accession>A0A0C1FLC8</accession>
<dbReference type="PROSITE" id="PS51257">
    <property type="entry name" value="PROKAR_LIPOPROTEIN"/>
    <property type="match status" value="1"/>
</dbReference>
<keyword evidence="1" id="KW-0732">Signal</keyword>
<feature type="chain" id="PRO_5002131846" description="Lipoprotein" evidence="1">
    <location>
        <begin position="24"/>
        <end position="151"/>
    </location>
</feature>
<dbReference type="OrthoDB" id="9963155at2"/>
<keyword evidence="3" id="KW-1185">Reference proteome</keyword>
<dbReference type="AlphaFoldDB" id="A0A0C1FLC8"/>
<evidence type="ECO:0008006" key="4">
    <source>
        <dbReference type="Google" id="ProtNLM"/>
    </source>
</evidence>
<sequence>MKFNIALLLLGLTLILSCTHVQPKTAPSLAILRQTLKLKLKDKKAFFQKIGYQFSWGDSTSLSYKHVDERDTSYYRLTDAKMLKGCAYTTNNKNELVLLVKEALASGFKQKINENGHTMYTNGAEILFITNIVGKGKRLLKVSLMQAGMPK</sequence>
<evidence type="ECO:0000256" key="1">
    <source>
        <dbReference type="SAM" id="SignalP"/>
    </source>
</evidence>
<feature type="signal peptide" evidence="1">
    <location>
        <begin position="1"/>
        <end position="23"/>
    </location>
</feature>
<evidence type="ECO:0000313" key="3">
    <source>
        <dbReference type="Proteomes" id="UP000031246"/>
    </source>
</evidence>
<evidence type="ECO:0000313" key="2">
    <source>
        <dbReference type="EMBL" id="KIA88744.1"/>
    </source>
</evidence>
<name>A0A0C1FLC8_9SPHI</name>
<dbReference type="Proteomes" id="UP000031246">
    <property type="component" value="Unassembled WGS sequence"/>
</dbReference>
<protein>
    <recommendedName>
        <fullName evidence="4">Lipoprotein</fullName>
    </recommendedName>
</protein>
<comment type="caution">
    <text evidence="2">The sequence shown here is derived from an EMBL/GenBank/DDBJ whole genome shotgun (WGS) entry which is preliminary data.</text>
</comment>